<name>A0ACC2PJX1_9HYME</name>
<reference evidence="1" key="1">
    <citation type="submission" date="2023-04" db="EMBL/GenBank/DDBJ databases">
        <title>A chromosome-level genome assembly of the parasitoid wasp Eretmocerus hayati.</title>
        <authorList>
            <person name="Zhong Y."/>
            <person name="Liu S."/>
            <person name="Liu Y."/>
        </authorList>
    </citation>
    <scope>NUCLEOTIDE SEQUENCE</scope>
    <source>
        <strain evidence="1">ZJU_SS_LIU_2023</strain>
    </source>
</reference>
<protein>
    <submittedName>
        <fullName evidence="1">Uncharacterized protein</fullName>
    </submittedName>
</protein>
<proteinExistence type="predicted"/>
<keyword evidence="2" id="KW-1185">Reference proteome</keyword>
<dbReference type="Proteomes" id="UP001239111">
    <property type="component" value="Chromosome 1"/>
</dbReference>
<evidence type="ECO:0000313" key="2">
    <source>
        <dbReference type="Proteomes" id="UP001239111"/>
    </source>
</evidence>
<accession>A0ACC2PJX1</accession>
<organism evidence="1 2">
    <name type="scientific">Eretmocerus hayati</name>
    <dbReference type="NCBI Taxonomy" id="131215"/>
    <lineage>
        <taxon>Eukaryota</taxon>
        <taxon>Metazoa</taxon>
        <taxon>Ecdysozoa</taxon>
        <taxon>Arthropoda</taxon>
        <taxon>Hexapoda</taxon>
        <taxon>Insecta</taxon>
        <taxon>Pterygota</taxon>
        <taxon>Neoptera</taxon>
        <taxon>Endopterygota</taxon>
        <taxon>Hymenoptera</taxon>
        <taxon>Apocrita</taxon>
        <taxon>Proctotrupomorpha</taxon>
        <taxon>Chalcidoidea</taxon>
        <taxon>Aphelinidae</taxon>
        <taxon>Aphelininae</taxon>
        <taxon>Eretmocerus</taxon>
    </lineage>
</organism>
<dbReference type="EMBL" id="CM056741">
    <property type="protein sequence ID" value="KAJ8683126.1"/>
    <property type="molecule type" value="Genomic_DNA"/>
</dbReference>
<gene>
    <name evidence="1" type="ORF">QAD02_018918</name>
</gene>
<comment type="caution">
    <text evidence="1">The sequence shown here is derived from an EMBL/GenBank/DDBJ whole genome shotgun (WGS) entry which is preliminary data.</text>
</comment>
<sequence length="210" mass="23561">MCQRNQLIVCILGLISSVSPETTTVTATVDGTSDSLSPAKMMLLRDLEPQNERRPQLTREVEIHRPVTRAPQPRRIQSWLQCSSTRRGSELPNLLSSENSRSQLEAEKKRLLLKLFMMEASPNVLGYHNQNQFTAGPCNTQVDGSVAPGISKRMFVAGYEASKENACNQILETRREIERITEEIDRLSIEMQCSACTNPSGLNLENEDLQ</sequence>
<evidence type="ECO:0000313" key="1">
    <source>
        <dbReference type="EMBL" id="KAJ8683126.1"/>
    </source>
</evidence>